<accession>A0A251WZI8</accession>
<name>A0A251WZI8_9RHOB</name>
<dbReference type="Pfam" id="PF13704">
    <property type="entry name" value="Glyco_tranf_2_4"/>
    <property type="match status" value="1"/>
</dbReference>
<organism evidence="1 2">
    <name type="scientific">Marivivens niveibacter</name>
    <dbReference type="NCBI Taxonomy" id="1930667"/>
    <lineage>
        <taxon>Bacteria</taxon>
        <taxon>Pseudomonadati</taxon>
        <taxon>Pseudomonadota</taxon>
        <taxon>Alphaproteobacteria</taxon>
        <taxon>Rhodobacterales</taxon>
        <taxon>Paracoccaceae</taxon>
        <taxon>Marivivens group</taxon>
        <taxon>Marivivens</taxon>
    </lineage>
</organism>
<keyword evidence="2" id="KW-1185">Reference proteome</keyword>
<evidence type="ECO:0008006" key="3">
    <source>
        <dbReference type="Google" id="ProtNLM"/>
    </source>
</evidence>
<dbReference type="EMBL" id="MSPP01000002">
    <property type="protein sequence ID" value="OUD09484.1"/>
    <property type="molecule type" value="Genomic_DNA"/>
</dbReference>
<reference evidence="1 2" key="1">
    <citation type="submission" date="2016-12" db="EMBL/GenBank/DDBJ databases">
        <title>The draft genome sequence of HSLHS2.</title>
        <authorList>
            <person name="Hu D."/>
            <person name="Wang L."/>
            <person name="Shao Z."/>
        </authorList>
    </citation>
    <scope>NUCLEOTIDE SEQUENCE [LARGE SCALE GENOMIC DNA]</scope>
    <source>
        <strain evidence="1">MCCC 1A06712</strain>
    </source>
</reference>
<gene>
    <name evidence="1" type="ORF">BVC71_06435</name>
</gene>
<protein>
    <recommendedName>
        <fullName evidence="3">Glycosyl transferase family 2</fullName>
    </recommendedName>
</protein>
<dbReference type="RefSeq" id="WP_165767738.1">
    <property type="nucleotide sequence ID" value="NZ_MSPP01000002.1"/>
</dbReference>
<dbReference type="Proteomes" id="UP000194664">
    <property type="component" value="Unassembled WGS sequence"/>
</dbReference>
<proteinExistence type="predicted"/>
<comment type="caution">
    <text evidence="1">The sequence shown here is derived from an EMBL/GenBank/DDBJ whole genome shotgun (WGS) entry which is preliminary data.</text>
</comment>
<dbReference type="AlphaFoldDB" id="A0A251WZI8"/>
<sequence length="278" mass="31782">MVEFAVHHLSLGADHLWLHLDTPSDDVVDKLGHLANVTIIQCDTPYWNQLGGRPDEHQLRQVMNMQRVYNNTVVDWVAHIDVDEFIVGDDISSVLADHDGALMVRMKPWEALFSPHDGSCFNAHLFRTALRGDTAKQRRRQSFQEYTPLLPKGALSHTAGKAFFRTGTGLSPRIHSARLNHAPLDPVPFEDRLQLLHFHAQNRTNWLAHLPYRLEHGAYRANPKLSAFLKDASDDEVKDFYNQVMRIKPWLRDKLIAEGLMIDIDLHLALKVDAVMRP</sequence>
<evidence type="ECO:0000313" key="1">
    <source>
        <dbReference type="EMBL" id="OUD09484.1"/>
    </source>
</evidence>
<evidence type="ECO:0000313" key="2">
    <source>
        <dbReference type="Proteomes" id="UP000194664"/>
    </source>
</evidence>